<accession>A0A0F9G553</accession>
<sequence length="56" mass="6624">MNIARIHNVEERHIKSLRFFEESLSILSQVDLPKSPFYLKKEVKANIEKIKLSLLE</sequence>
<comment type="caution">
    <text evidence="1">The sequence shown here is derived from an EMBL/GenBank/DDBJ whole genome shotgun (WGS) entry which is preliminary data.</text>
</comment>
<gene>
    <name evidence="1" type="ORF">LCGC14_1870350</name>
</gene>
<proteinExistence type="predicted"/>
<dbReference type="EMBL" id="LAZR01019076">
    <property type="protein sequence ID" value="KKL93874.1"/>
    <property type="molecule type" value="Genomic_DNA"/>
</dbReference>
<protein>
    <submittedName>
        <fullName evidence="1">Uncharacterized protein</fullName>
    </submittedName>
</protein>
<dbReference type="AlphaFoldDB" id="A0A0F9G553"/>
<organism evidence="1">
    <name type="scientific">marine sediment metagenome</name>
    <dbReference type="NCBI Taxonomy" id="412755"/>
    <lineage>
        <taxon>unclassified sequences</taxon>
        <taxon>metagenomes</taxon>
        <taxon>ecological metagenomes</taxon>
    </lineage>
</organism>
<reference evidence="1" key="1">
    <citation type="journal article" date="2015" name="Nature">
        <title>Complex archaea that bridge the gap between prokaryotes and eukaryotes.</title>
        <authorList>
            <person name="Spang A."/>
            <person name="Saw J.H."/>
            <person name="Jorgensen S.L."/>
            <person name="Zaremba-Niedzwiedzka K."/>
            <person name="Martijn J."/>
            <person name="Lind A.E."/>
            <person name="van Eijk R."/>
            <person name="Schleper C."/>
            <person name="Guy L."/>
            <person name="Ettema T.J."/>
        </authorList>
    </citation>
    <scope>NUCLEOTIDE SEQUENCE</scope>
</reference>
<evidence type="ECO:0000313" key="1">
    <source>
        <dbReference type="EMBL" id="KKL93874.1"/>
    </source>
</evidence>
<name>A0A0F9G553_9ZZZZ</name>